<dbReference type="EMBL" id="SNRV01000061">
    <property type="protein sequence ID" value="TEW26212.1"/>
    <property type="molecule type" value="Genomic_DNA"/>
</dbReference>
<feature type="domain" description="Trimeric autotransporter adhesin YadA-like head" evidence="2">
    <location>
        <begin position="292"/>
        <end position="315"/>
    </location>
</feature>
<accession>A0AAX2S0V1</accession>
<feature type="domain" description="Trimeric autotransporter adhesin YadA-like head" evidence="2">
    <location>
        <begin position="455"/>
        <end position="481"/>
    </location>
</feature>
<feature type="domain" description="Trimeric autotransporter adhesin YadA-like head" evidence="2">
    <location>
        <begin position="535"/>
        <end position="560"/>
    </location>
</feature>
<gene>
    <name evidence="3" type="ORF">E2R48_10470</name>
</gene>
<sequence length="1193" mass="125896">MNKIFKTKYDVTTGQTKVVSELANNRQVASRVEGASGRQPKCGVFLDNFLGAFKLAPLALALSVALPNVGYTANVWIEFENGRKDAVDLNEGTGIWNDRRDMDDPKSREATILSSGMNRTGADTRLRNKDFYKTVVIGSRAVGGGGGATSIGYGTIVGKNNSAVSTGESHQGTAVGYRSFAQGNESTALGNDAVAWGESAISIGSDNIGKGVTKYTKKGLAYEVWGLFRKAGKNFNYTSEYSAIDSGNLNVTPQDYQHYLNTNETSAEKYFYKTHNWAYGDSSIAIGSRNVAYGQAAVAIGTASVAQGNYSTAFGIGTYAKGNSAVAVGNETYVYANNSIGVGNEVQAINDGSMVYGYQSYAGGSGAIAIGKRALANVAPSEHFTQTVEGFSDNWYEGNSTIHALGKLDDPRKHGKNKGLDDYFLPKTQKQQGTEEEKAESKNSGAVAIGYYVYALGENSIALGRQAYSKGDRSIAIGPYAYGAKEKTAALGYGSKAIGEQSMALGSLSRAEGQNSIAIGVNSTVKNENNSIKRNGQNTIAIGNETEATMDNSVALGYKSTTKYFYNTNAMNKALNLPATLSGQEAIDLEPYVPDGSSYNFRTDRTAGIVSVGWTKDGKGGKKELGLRRIVGVAPGALDSDVATVGQLKAVQYINKEGLVVYYTEEGSGNNKKITKLVKKDNKFYRVNTRNGEPLVAQGEVTTPVLVGAKGLNERIGSQDLGDKIRFGHLADGEIKSNSDQAITGAQLDDLKGKLGLELETNNNTQFKGHNFTAVEYIDGKEGKQNTFKGAITELIKAVNKGYKFSDGTKTIDKIYLGSTIEIKPKDISNNGTQYKSKNLKTEVENKDSKALFTIGLKEDPSFKKVTIEDKINDGDNEKLAVNKEYVDNKLKNVSTNLHYLSVKGTAGEQGTGSNYNNDGAKANYSVAIGVNAQVVDPTTVVPPKKTKPTATAGIAIGYNAKSEAENAVAIGRDVSIDVPNSFVMGSNNTVTQSFKETNGAVVVIGSGTKLVESKSSIAIGAVYKVHQGKADGTLIENAAWTASIGNKNKIKNGTDIVALGNNIQALDKTDEMSSNGTKNANTDLILIGNGATAETAKESVLIGAKSKAETGAKSAVIIGHSAKAERDAVGAVAIGQGATVKTAAGNSIALGQGSEATKKETAPSEASSSNSVKFKWTAGVGASKSVVSLGNK</sequence>
<feature type="domain" description="Trimeric autotransporter adhesin YadA-like head" evidence="2">
    <location>
        <begin position="497"/>
        <end position="523"/>
    </location>
</feature>
<organism evidence="3 4">
    <name type="scientific">Histophilus somni</name>
    <name type="common">Haemophilus somnus</name>
    <dbReference type="NCBI Taxonomy" id="731"/>
    <lineage>
        <taxon>Bacteria</taxon>
        <taxon>Pseudomonadati</taxon>
        <taxon>Pseudomonadota</taxon>
        <taxon>Gammaproteobacteria</taxon>
        <taxon>Pasteurellales</taxon>
        <taxon>Pasteurellaceae</taxon>
        <taxon>Histophilus</taxon>
    </lineage>
</organism>
<dbReference type="SUPFAM" id="SSF101967">
    <property type="entry name" value="Adhesin YadA, collagen-binding domain"/>
    <property type="match status" value="5"/>
</dbReference>
<dbReference type="CDD" id="cd12820">
    <property type="entry name" value="LbR_YadA-like"/>
    <property type="match status" value="2"/>
</dbReference>
<comment type="caution">
    <text evidence="3">The sequence shown here is derived from an EMBL/GenBank/DDBJ whole genome shotgun (WGS) entry which is preliminary data.</text>
</comment>
<dbReference type="Proteomes" id="UP000297565">
    <property type="component" value="Unassembled WGS sequence"/>
</dbReference>
<feature type="domain" description="Trimeric autotransporter adhesin YadA-like head" evidence="2">
    <location>
        <begin position="349"/>
        <end position="374"/>
    </location>
</feature>
<dbReference type="Gene3D" id="2.150.10.10">
    <property type="entry name" value="Serralysin-like metalloprotease, C-terminal"/>
    <property type="match status" value="6"/>
</dbReference>
<feature type="non-terminal residue" evidence="3">
    <location>
        <position position="1193"/>
    </location>
</feature>
<reference evidence="3 4" key="1">
    <citation type="submission" date="2019-03" db="EMBL/GenBank/DDBJ databases">
        <title>Horizontal Gene Transfer Machinery in Histophilus somni.</title>
        <authorList>
            <person name="Mostafa Nazari M."/>
            <person name="Liljebjelke K."/>
        </authorList>
    </citation>
    <scope>NUCLEOTIDE SEQUENCE [LARGE SCALE GENOMIC DNA]</scope>
    <source>
        <strain evidence="3 4">UOC-EPH-KLM-04</strain>
    </source>
</reference>
<proteinExistence type="predicted"/>
<dbReference type="GO" id="GO:0019867">
    <property type="term" value="C:outer membrane"/>
    <property type="evidence" value="ECO:0007669"/>
    <property type="project" value="InterPro"/>
</dbReference>
<dbReference type="InterPro" id="IPR008640">
    <property type="entry name" value="Adhesin_Head_dom"/>
</dbReference>
<feature type="domain" description="Trimeric autotransporter adhesin YadA-like head" evidence="2">
    <location>
        <begin position="952"/>
        <end position="972"/>
    </location>
</feature>
<evidence type="ECO:0000313" key="3">
    <source>
        <dbReference type="EMBL" id="TEW26212.1"/>
    </source>
</evidence>
<name>A0AAX2S0V1_HISSO</name>
<feature type="domain" description="Trimeric autotransporter adhesin YadA-like head" evidence="2">
    <location>
        <begin position="181"/>
        <end position="206"/>
    </location>
</feature>
<feature type="region of interest" description="Disordered" evidence="1">
    <location>
        <begin position="417"/>
        <end position="441"/>
    </location>
</feature>
<dbReference type="InterPro" id="IPR011049">
    <property type="entry name" value="Serralysin-like_metalloprot_C"/>
</dbReference>
<protein>
    <recommendedName>
        <fullName evidence="2">Trimeric autotransporter adhesin YadA-like head domain-containing protein</fullName>
    </recommendedName>
</protein>
<evidence type="ECO:0000259" key="2">
    <source>
        <dbReference type="Pfam" id="PF05658"/>
    </source>
</evidence>
<feature type="domain" description="Trimeric autotransporter adhesin YadA-like head" evidence="2">
    <location>
        <begin position="1130"/>
        <end position="1155"/>
    </location>
</feature>
<dbReference type="Pfam" id="PF05658">
    <property type="entry name" value="YadA_head"/>
    <property type="match status" value="8"/>
</dbReference>
<evidence type="ECO:0000313" key="4">
    <source>
        <dbReference type="Proteomes" id="UP000297565"/>
    </source>
</evidence>
<evidence type="ECO:0000256" key="1">
    <source>
        <dbReference type="SAM" id="MobiDB-lite"/>
    </source>
</evidence>
<dbReference type="AlphaFoldDB" id="A0AAX2S0V1"/>